<evidence type="ECO:0000313" key="2">
    <source>
        <dbReference type="EMBL" id="SEF74383.1"/>
    </source>
</evidence>
<dbReference type="PANTHER" id="PTHR13343:SF17">
    <property type="entry name" value="CELLULAR REPRESSOR OF E1A-STIMULATED GENES, ISOFORM A"/>
    <property type="match status" value="1"/>
</dbReference>
<dbReference type="PANTHER" id="PTHR13343">
    <property type="entry name" value="CREG1 PROTEIN"/>
    <property type="match status" value="1"/>
</dbReference>
<dbReference type="OrthoDB" id="9814594at2"/>
<evidence type="ECO:0000313" key="3">
    <source>
        <dbReference type="Proteomes" id="UP000236752"/>
    </source>
</evidence>
<gene>
    <name evidence="2" type="ORF">SAMN04488045_1015</name>
</gene>
<name>A0A1H5UH57_9RHOB</name>
<dbReference type="InterPro" id="IPR055343">
    <property type="entry name" value="CREG_beta-barrel"/>
</dbReference>
<dbReference type="GO" id="GO:0005737">
    <property type="term" value="C:cytoplasm"/>
    <property type="evidence" value="ECO:0007669"/>
    <property type="project" value="UniProtKB-ARBA"/>
</dbReference>
<dbReference type="SUPFAM" id="SSF50475">
    <property type="entry name" value="FMN-binding split barrel"/>
    <property type="match status" value="1"/>
</dbReference>
<organism evidence="2 3">
    <name type="scientific">Thalassococcus halodurans</name>
    <dbReference type="NCBI Taxonomy" id="373675"/>
    <lineage>
        <taxon>Bacteria</taxon>
        <taxon>Pseudomonadati</taxon>
        <taxon>Pseudomonadota</taxon>
        <taxon>Alphaproteobacteria</taxon>
        <taxon>Rhodobacterales</taxon>
        <taxon>Roseobacteraceae</taxon>
        <taxon>Thalassococcus</taxon>
    </lineage>
</organism>
<reference evidence="2 3" key="1">
    <citation type="submission" date="2016-10" db="EMBL/GenBank/DDBJ databases">
        <authorList>
            <person name="de Groot N.N."/>
        </authorList>
    </citation>
    <scope>NUCLEOTIDE SEQUENCE [LARGE SCALE GENOMIC DNA]</scope>
    <source>
        <strain evidence="2 3">DSM 26915</strain>
    </source>
</reference>
<keyword evidence="3" id="KW-1185">Reference proteome</keyword>
<sequence length="163" mass="17562">MEKNPINPTDDDARALARDLIGAARFGALGVIDPDTGSPMVSRVAVVPDQAGLPMSLVSDLSHHTKALKADPRCSLLLGEPGDKGDPLTHPRITLMATAQFIRHGDPEHEKLAAQFLHHQPKAKLYIGFADFQILRYDISAAHLNGGFGKAFVLTPDDLAPTR</sequence>
<evidence type="ECO:0000259" key="1">
    <source>
        <dbReference type="Pfam" id="PF13883"/>
    </source>
</evidence>
<feature type="domain" description="CREG-like beta-barrel" evidence="1">
    <location>
        <begin position="8"/>
        <end position="156"/>
    </location>
</feature>
<accession>A0A1H5UH57</accession>
<dbReference type="EMBL" id="FNUZ01000001">
    <property type="protein sequence ID" value="SEF74383.1"/>
    <property type="molecule type" value="Genomic_DNA"/>
</dbReference>
<dbReference type="RefSeq" id="WP_103909341.1">
    <property type="nucleotide sequence ID" value="NZ_FNUZ01000001.1"/>
</dbReference>
<dbReference type="Pfam" id="PF13883">
    <property type="entry name" value="CREG_beta-barrel"/>
    <property type="match status" value="1"/>
</dbReference>
<dbReference type="Proteomes" id="UP000236752">
    <property type="component" value="Unassembled WGS sequence"/>
</dbReference>
<dbReference type="AlphaFoldDB" id="A0A1H5UH57"/>
<dbReference type="InterPro" id="IPR012349">
    <property type="entry name" value="Split_barrel_FMN-bd"/>
</dbReference>
<proteinExistence type="predicted"/>
<protein>
    <recommendedName>
        <fullName evidence="1">CREG-like beta-barrel domain-containing protein</fullName>
    </recommendedName>
</protein>
<dbReference type="Gene3D" id="2.30.110.10">
    <property type="entry name" value="Electron Transport, Fmn-binding Protein, Chain A"/>
    <property type="match status" value="1"/>
</dbReference>